<name>A0A197JEU1_9FUNG</name>
<dbReference type="Proteomes" id="UP000078512">
    <property type="component" value="Unassembled WGS sequence"/>
</dbReference>
<dbReference type="EMBL" id="KV442133">
    <property type="protein sequence ID" value="OAQ23006.1"/>
    <property type="molecule type" value="Genomic_DNA"/>
</dbReference>
<accession>A0A197JEU1</accession>
<organism evidence="1 2">
    <name type="scientific">Linnemannia elongata AG-77</name>
    <dbReference type="NCBI Taxonomy" id="1314771"/>
    <lineage>
        <taxon>Eukaryota</taxon>
        <taxon>Fungi</taxon>
        <taxon>Fungi incertae sedis</taxon>
        <taxon>Mucoromycota</taxon>
        <taxon>Mortierellomycotina</taxon>
        <taxon>Mortierellomycetes</taxon>
        <taxon>Mortierellales</taxon>
        <taxon>Mortierellaceae</taxon>
        <taxon>Linnemannia</taxon>
    </lineage>
</organism>
<keyword evidence="2" id="KW-1185">Reference proteome</keyword>
<sequence>MDHTTSTMPTITMTMKPRDHHLDTKTTTCLTTPPASLITVAQLCTRRTPRSIFEPLSKDIHKAVAKFPWTGRHENIRILTNSRCGSACGIDSYFLTTTHGVEAYSIGGARGRGPVNVLLRRRLRHHLEVYPSYLQRLEPAKPLGRPGI</sequence>
<dbReference type="AlphaFoldDB" id="A0A197JEU1"/>
<evidence type="ECO:0000313" key="2">
    <source>
        <dbReference type="Proteomes" id="UP000078512"/>
    </source>
</evidence>
<dbReference type="OrthoDB" id="27214at2759"/>
<reference evidence="1 2" key="1">
    <citation type="submission" date="2016-05" db="EMBL/GenBank/DDBJ databases">
        <title>Genome sequencing reveals origins of a unique bacterial endosymbiosis in the earliest lineages of terrestrial Fungi.</title>
        <authorList>
            <consortium name="DOE Joint Genome Institute"/>
            <person name="Uehling J."/>
            <person name="Gryganskyi A."/>
            <person name="Hameed K."/>
            <person name="Tschaplinski T."/>
            <person name="Misztal P."/>
            <person name="Wu S."/>
            <person name="Desiro A."/>
            <person name="Vande Pol N."/>
            <person name="Du Z.-Y."/>
            <person name="Zienkiewicz A."/>
            <person name="Zienkiewicz K."/>
            <person name="Morin E."/>
            <person name="Tisserant E."/>
            <person name="Splivallo R."/>
            <person name="Hainaut M."/>
            <person name="Henrissat B."/>
            <person name="Ohm R."/>
            <person name="Kuo A."/>
            <person name="Yan J."/>
            <person name="Lipzen A."/>
            <person name="Nolan M."/>
            <person name="Labutti K."/>
            <person name="Barry K."/>
            <person name="Goldstein A."/>
            <person name="Labbe J."/>
            <person name="Schadt C."/>
            <person name="Tuskan G."/>
            <person name="Grigoriev I."/>
            <person name="Martin F."/>
            <person name="Vilgalys R."/>
            <person name="Bonito G."/>
        </authorList>
    </citation>
    <scope>NUCLEOTIDE SEQUENCE [LARGE SCALE GENOMIC DNA]</scope>
    <source>
        <strain evidence="1 2">AG-77</strain>
    </source>
</reference>
<gene>
    <name evidence="1" type="ORF">K457DRAFT_261548</name>
</gene>
<protein>
    <submittedName>
        <fullName evidence="1">Uncharacterized protein</fullName>
    </submittedName>
</protein>
<proteinExistence type="predicted"/>
<evidence type="ECO:0000313" key="1">
    <source>
        <dbReference type="EMBL" id="OAQ23006.1"/>
    </source>
</evidence>